<protein>
    <submittedName>
        <fullName evidence="1">Uncharacterized protein</fullName>
    </submittedName>
</protein>
<evidence type="ECO:0000313" key="1">
    <source>
        <dbReference type="EMBL" id="CAK9865219.1"/>
    </source>
</evidence>
<sequence>MSTFPKAFFFFKKIHNMSNRISLDTIIASSMRKAIYNIVVDHPFKPAVDHPLSKPLPHQLINQTQAPPWADSSFCSLAYGVLSTISNCCPLPKGKFLTAIHPFATKNTTRMLLV</sequence>
<accession>A0ABP1ARL9</accession>
<gene>
    <name evidence="1" type="ORF">CSSPJE1EN2_LOCUS8214</name>
</gene>
<dbReference type="Proteomes" id="UP001497522">
    <property type="component" value="Chromosome 15"/>
</dbReference>
<reference evidence="1" key="1">
    <citation type="submission" date="2024-03" db="EMBL/GenBank/DDBJ databases">
        <authorList>
            <consortium name="ELIXIR-Norway"/>
            <consortium name="Elixir Norway"/>
        </authorList>
    </citation>
    <scope>NUCLEOTIDE SEQUENCE</scope>
</reference>
<organism evidence="1 2">
    <name type="scientific">Sphagnum jensenii</name>
    <dbReference type="NCBI Taxonomy" id="128206"/>
    <lineage>
        <taxon>Eukaryota</taxon>
        <taxon>Viridiplantae</taxon>
        <taxon>Streptophyta</taxon>
        <taxon>Embryophyta</taxon>
        <taxon>Bryophyta</taxon>
        <taxon>Sphagnophytina</taxon>
        <taxon>Sphagnopsida</taxon>
        <taxon>Sphagnales</taxon>
        <taxon>Sphagnaceae</taxon>
        <taxon>Sphagnum</taxon>
    </lineage>
</organism>
<keyword evidence="2" id="KW-1185">Reference proteome</keyword>
<dbReference type="EMBL" id="OZ023716">
    <property type="protein sequence ID" value="CAK9865219.1"/>
    <property type="molecule type" value="Genomic_DNA"/>
</dbReference>
<evidence type="ECO:0000313" key="2">
    <source>
        <dbReference type="Proteomes" id="UP001497522"/>
    </source>
</evidence>
<proteinExistence type="predicted"/>
<name>A0ABP1ARL9_9BRYO</name>